<dbReference type="SUPFAM" id="SSF51120">
    <property type="entry name" value="beta-Roll"/>
    <property type="match status" value="3"/>
</dbReference>
<dbReference type="PANTHER" id="PTHR38340:SF1">
    <property type="entry name" value="S-LAYER PROTEIN"/>
    <property type="match status" value="1"/>
</dbReference>
<dbReference type="CDD" id="cd04277">
    <property type="entry name" value="ZnMc_serralysin_like"/>
    <property type="match status" value="1"/>
</dbReference>
<evidence type="ECO:0000256" key="6">
    <source>
        <dbReference type="ARBA" id="ARBA00022723"/>
    </source>
</evidence>
<dbReference type="InterPro" id="IPR001818">
    <property type="entry name" value="Pept_M10_metallopeptidase"/>
</dbReference>
<dbReference type="InterPro" id="IPR034033">
    <property type="entry name" value="Serralysin-like"/>
</dbReference>
<proteinExistence type="inferred from homology"/>
<evidence type="ECO:0000256" key="8">
    <source>
        <dbReference type="ARBA" id="ARBA00022801"/>
    </source>
</evidence>
<keyword evidence="12" id="KW-1185">Reference proteome</keyword>
<keyword evidence="8" id="KW-0378">Hydrolase</keyword>
<organism evidence="11 12">
    <name type="scientific">Sphingomonas humi</name>
    <dbReference type="NCBI Taxonomy" id="335630"/>
    <lineage>
        <taxon>Bacteria</taxon>
        <taxon>Pseudomonadati</taxon>
        <taxon>Pseudomonadota</taxon>
        <taxon>Alphaproteobacteria</taxon>
        <taxon>Sphingomonadales</taxon>
        <taxon>Sphingomonadaceae</taxon>
        <taxon>Sphingomonas</taxon>
    </lineage>
</organism>
<keyword evidence="7" id="KW-0677">Repeat</keyword>
<keyword evidence="5" id="KW-0645">Protease</keyword>
<name>A0ABP7RTD4_9SPHN</name>
<comment type="similarity">
    <text evidence="3">Belongs to the peptidase M10B family.</text>
</comment>
<dbReference type="InterPro" id="IPR011049">
    <property type="entry name" value="Serralysin-like_metalloprot_C"/>
</dbReference>
<dbReference type="Proteomes" id="UP001501310">
    <property type="component" value="Unassembled WGS sequence"/>
</dbReference>
<keyword evidence="4" id="KW-0964">Secreted</keyword>
<keyword evidence="6" id="KW-0479">Metal-binding</keyword>
<gene>
    <name evidence="11" type="ORF">GCM10022211_11310</name>
</gene>
<dbReference type="PANTHER" id="PTHR38340">
    <property type="entry name" value="S-LAYER PROTEIN"/>
    <property type="match status" value="1"/>
</dbReference>
<dbReference type="PROSITE" id="PS00330">
    <property type="entry name" value="HEMOLYSIN_CALCIUM"/>
    <property type="match status" value="4"/>
</dbReference>
<accession>A0ABP7RTD4</accession>
<evidence type="ECO:0000259" key="10">
    <source>
        <dbReference type="SMART" id="SM00235"/>
    </source>
</evidence>
<evidence type="ECO:0000256" key="9">
    <source>
        <dbReference type="ARBA" id="ARBA00022833"/>
    </source>
</evidence>
<evidence type="ECO:0000256" key="7">
    <source>
        <dbReference type="ARBA" id="ARBA00022737"/>
    </source>
</evidence>
<dbReference type="InterPro" id="IPR018511">
    <property type="entry name" value="Hemolysin-typ_Ca-bd_CS"/>
</dbReference>
<dbReference type="InterPro" id="IPR001343">
    <property type="entry name" value="Hemolysn_Ca-bd"/>
</dbReference>
<protein>
    <recommendedName>
        <fullName evidence="10">Peptidase metallopeptidase domain-containing protein</fullName>
    </recommendedName>
</protein>
<evidence type="ECO:0000256" key="2">
    <source>
        <dbReference type="ARBA" id="ARBA00004613"/>
    </source>
</evidence>
<dbReference type="Pfam" id="PF00413">
    <property type="entry name" value="Peptidase_M10"/>
    <property type="match status" value="1"/>
</dbReference>
<evidence type="ECO:0000313" key="12">
    <source>
        <dbReference type="Proteomes" id="UP001501310"/>
    </source>
</evidence>
<dbReference type="Pfam" id="PF08548">
    <property type="entry name" value="Peptidase_M10_C"/>
    <property type="match status" value="2"/>
</dbReference>
<comment type="caution">
    <text evidence="11">The sequence shown here is derived from an EMBL/GenBank/DDBJ whole genome shotgun (WGS) entry which is preliminary data.</text>
</comment>
<dbReference type="SUPFAM" id="SSF55486">
    <property type="entry name" value="Metalloproteases ('zincins'), catalytic domain"/>
    <property type="match status" value="1"/>
</dbReference>
<evidence type="ECO:0000313" key="11">
    <source>
        <dbReference type="EMBL" id="GAA4001919.1"/>
    </source>
</evidence>
<dbReference type="SMART" id="SM00235">
    <property type="entry name" value="ZnMc"/>
    <property type="match status" value="1"/>
</dbReference>
<feature type="domain" description="Peptidase metallopeptidase" evidence="10">
    <location>
        <begin position="76"/>
        <end position="256"/>
    </location>
</feature>
<dbReference type="InterPro" id="IPR024079">
    <property type="entry name" value="MetalloPept_cat_dom_sf"/>
</dbReference>
<dbReference type="InterPro" id="IPR013858">
    <property type="entry name" value="Peptidase_M10B_C"/>
</dbReference>
<comment type="cofactor">
    <cofactor evidence="1">
        <name>Ca(2+)</name>
        <dbReference type="ChEBI" id="CHEBI:29108"/>
    </cofactor>
</comment>
<dbReference type="Pfam" id="PF00353">
    <property type="entry name" value="HemolysinCabind"/>
    <property type="match status" value="3"/>
</dbReference>
<dbReference type="InterPro" id="IPR006026">
    <property type="entry name" value="Peptidase_Metallo"/>
</dbReference>
<evidence type="ECO:0000256" key="1">
    <source>
        <dbReference type="ARBA" id="ARBA00001913"/>
    </source>
</evidence>
<dbReference type="EMBL" id="BAAAZD010000001">
    <property type="protein sequence ID" value="GAA4001919.1"/>
    <property type="molecule type" value="Genomic_DNA"/>
</dbReference>
<reference evidence="12" key="1">
    <citation type="journal article" date="2019" name="Int. J. Syst. Evol. Microbiol.">
        <title>The Global Catalogue of Microorganisms (GCM) 10K type strain sequencing project: providing services to taxonomists for standard genome sequencing and annotation.</title>
        <authorList>
            <consortium name="The Broad Institute Genomics Platform"/>
            <consortium name="The Broad Institute Genome Sequencing Center for Infectious Disease"/>
            <person name="Wu L."/>
            <person name="Ma J."/>
        </authorList>
    </citation>
    <scope>NUCLEOTIDE SEQUENCE [LARGE SCALE GENOMIC DNA]</scope>
    <source>
        <strain evidence="12">JCM 16603</strain>
    </source>
</reference>
<dbReference type="Gene3D" id="2.150.10.10">
    <property type="entry name" value="Serralysin-like metalloprotease, C-terminal"/>
    <property type="match status" value="2"/>
</dbReference>
<evidence type="ECO:0000256" key="5">
    <source>
        <dbReference type="ARBA" id="ARBA00022670"/>
    </source>
</evidence>
<evidence type="ECO:0000256" key="4">
    <source>
        <dbReference type="ARBA" id="ARBA00022525"/>
    </source>
</evidence>
<dbReference type="InterPro" id="IPR050557">
    <property type="entry name" value="RTX_toxin/Mannuronan_C5-epim"/>
</dbReference>
<dbReference type="PRINTS" id="PR00313">
    <property type="entry name" value="CABNDNGRPT"/>
</dbReference>
<comment type="subcellular location">
    <subcellularLocation>
        <location evidence="2">Secreted</location>
    </subcellularLocation>
</comment>
<sequence length="783" mass="80420">MVPGIDASIDSQAGGTLSGKPIFSASQVAAYLNRTGGGFVDGTNDSGLEGRQNNIGDDNKVITFGFFNTLSQVYNNGYTYTANNAQGQPTLYGLAEAFNFAAFTDPQRAATREAMQSWDDVAGVTFREASADDADINFANLASAPDTQAYARLPTLSLDQTLGGQVREIGGDVWVSRSQASNFQLDEGGYGLQTLVHEAGHALGLSHPGAYNAAPGVSITYGVNAEYAQDTRAYTVMSYFNASSLGARHFDFNISGTVYSGVPLIHDILAIQRMYGADMTTRTGDTVYGFNSTADRDSFDFNKTPAPVMAIWDAGGNDTIDASGYATRQVIDLTPGSLSSIGGVTFDTAPSYEQVLANRTAAGISNSGYTRAIYDSNMAALKANAEVGRLTDNVGIAYGVIIENAIGGSGADTIIGNSVDNVLKGNAGNDLLAGGAGNDTLDGGIGDDQMLGGIGDDLFMVDAAGDIVTENVGEGTDKVLSSIDYTLGANVENLTLTGSAMSGTGNELNNLIVGNALANTLTGAAGDDRLEGGAGNDLLDGGTGNDAMLGGVGDDRYIVDAAGDTVTELANEGTDTVWSAINYTLGANLENLTLTGSAANGTGNDLNNVIVGNALANVLSGGNGNDRLEGGGGSDSLYGGAGNDRLIGGDGRDFVWGGTGADVFVADLNSTRVLGKTGSYSTDTFLDFTAGLDKIDLSSFRLGSLNVTTIGNNTHAGDITIRLFDSVKAAETALGFDIDGTDGASPYNQMVTVLYINVDGGAPDIALSLIGTVGVSTNDMIFA</sequence>
<evidence type="ECO:0000256" key="3">
    <source>
        <dbReference type="ARBA" id="ARBA00009490"/>
    </source>
</evidence>
<keyword evidence="9" id="KW-0862">Zinc</keyword>
<dbReference type="Gene3D" id="3.40.390.10">
    <property type="entry name" value="Collagenase (Catalytic Domain)"/>
    <property type="match status" value="1"/>
</dbReference>